<dbReference type="Proteomes" id="UP001652600">
    <property type="component" value="Chromosome 4"/>
</dbReference>
<proteinExistence type="predicted"/>
<dbReference type="InterPro" id="IPR041118">
    <property type="entry name" value="Rx_N"/>
</dbReference>
<dbReference type="GeneID" id="107990605"/>
<dbReference type="RefSeq" id="XP_016899652.2">
    <property type="nucleotide sequence ID" value="XM_017044163.2"/>
</dbReference>
<dbReference type="InterPro" id="IPR036388">
    <property type="entry name" value="WH-like_DNA-bd_sf"/>
</dbReference>
<dbReference type="PANTHER" id="PTHR36766:SF70">
    <property type="entry name" value="DISEASE RESISTANCE PROTEIN RGA4"/>
    <property type="match status" value="1"/>
</dbReference>
<gene>
    <name evidence="10" type="primary">LOC107990605</name>
</gene>
<dbReference type="Pfam" id="PF18052">
    <property type="entry name" value="Rx_N"/>
    <property type="match status" value="1"/>
</dbReference>
<dbReference type="Gene3D" id="1.10.8.430">
    <property type="entry name" value="Helical domain of apoptotic protease-activating factors"/>
    <property type="match status" value="1"/>
</dbReference>
<dbReference type="GO" id="GO:0006952">
    <property type="term" value="P:defense response"/>
    <property type="evidence" value="ECO:0007669"/>
    <property type="project" value="UniProtKB-KW"/>
</dbReference>
<dbReference type="PRINTS" id="PR00364">
    <property type="entry name" value="DISEASERSIST"/>
</dbReference>
<dbReference type="Gene3D" id="3.80.10.10">
    <property type="entry name" value="Ribonuclease Inhibitor"/>
    <property type="match status" value="1"/>
</dbReference>
<evidence type="ECO:0000259" key="6">
    <source>
        <dbReference type="Pfam" id="PF18052"/>
    </source>
</evidence>
<evidence type="ECO:0000256" key="2">
    <source>
        <dbReference type="ARBA" id="ARBA00022741"/>
    </source>
</evidence>
<dbReference type="Pfam" id="PF23598">
    <property type="entry name" value="LRR_14"/>
    <property type="match status" value="1"/>
</dbReference>
<dbReference type="InterPro" id="IPR058922">
    <property type="entry name" value="WHD_DRP"/>
</dbReference>
<dbReference type="GO" id="GO:0005524">
    <property type="term" value="F:ATP binding"/>
    <property type="evidence" value="ECO:0007669"/>
    <property type="project" value="UniProtKB-KW"/>
</dbReference>
<keyword evidence="3" id="KW-0611">Plant defense</keyword>
<dbReference type="GO" id="GO:0051707">
    <property type="term" value="P:response to other organism"/>
    <property type="evidence" value="ECO:0007669"/>
    <property type="project" value="UniProtKB-ARBA"/>
</dbReference>
<sequence>MAYCIYYRAENILSELKNCPNYPRRIEYTMLSLKSILMDAEEKQEHSRHLRNWLKELQNVFFQIEGFIDELKEEVYKTEGIGKQVLAPFSFSICQRARTQKMEKLFDHLDAVVAKMYEFDLKERHTGAIKMETTDSFLTATEVSTSLMKPSWKVLYPSTSAPKSYQHERYREILNDFKESTLGFFHIVGEAGIGKSTLAKFIYNDPEVEEMFTSRLWVCVKEEFDTQRLMTEILNFSYSPATCDNLTETKSCPTVQVQQYLREKTFLLVFQDLSIKNLDNSSLFTSLLRMGKPGSKIIVTTQNEEIANAIKLPKVMVEVNKVEQQSEQNESQTALDTVTIETSNVNNAGESTQANPLDKLDQSITYQTIFKVKRLSEKDSLSLFKDYASIVEDDKEGIMETLEKCNGVPLAIKCLGSMLSLETSATKWMEDTNQQEEVNESSSTFSILKLCYNQMPSHLKPCFLYCSQLQTDSILSSNDVIQLWMANGLLHSRQENYLSLEDIGEIYFKELCSRCFLQDVEEYGLGYWFKMHPLIRKLARILIQEQTKDLICIKPVTKVTSIAFPVRDEVPSSSFLAEKCISKFQYLRLLHLGYTDLQEIPNTIETLKHLRYLDLQGNKKIKRLPNAICNLQYLQTLILASCFALQELPKDIWKLSKLRYLWVTSNNLHLHKNGVGTMNSLRFLAIGGCDKLQDLFEQPSCLVRLETLMIYNCKSLQLLPNEMGSLISLQNLVIWSCEQLTLKGLEKVDFSLQRFTIRELPKVNKLPEWLQRSTETLRVLEIIDCPIRVEEEGIKMYKAVESKIIQGAVDVTRNLVWRSPMVAKNVQKIGNYY</sequence>
<keyword evidence="9" id="KW-1185">Reference proteome</keyword>
<evidence type="ECO:0000259" key="8">
    <source>
        <dbReference type="Pfam" id="PF23598"/>
    </source>
</evidence>
<protein>
    <submittedName>
        <fullName evidence="10">Disease resistance protein RGA4</fullName>
    </submittedName>
</protein>
<keyword evidence="1" id="KW-0677">Repeat</keyword>
<dbReference type="SUPFAM" id="SSF52047">
    <property type="entry name" value="RNI-like"/>
    <property type="match status" value="1"/>
</dbReference>
<name>A0A1S4DUI6_CUCME</name>
<dbReference type="KEGG" id="cmo:107990605"/>
<dbReference type="InterPro" id="IPR055414">
    <property type="entry name" value="LRR_R13L4/SHOC2-like"/>
</dbReference>
<dbReference type="InterPro" id="IPR002182">
    <property type="entry name" value="NB-ARC"/>
</dbReference>
<dbReference type="Pfam" id="PF23559">
    <property type="entry name" value="WHD_DRP"/>
    <property type="match status" value="1"/>
</dbReference>
<evidence type="ECO:0000256" key="4">
    <source>
        <dbReference type="ARBA" id="ARBA00022840"/>
    </source>
</evidence>
<evidence type="ECO:0000259" key="7">
    <source>
        <dbReference type="Pfam" id="PF23559"/>
    </source>
</evidence>
<dbReference type="InterPro" id="IPR042197">
    <property type="entry name" value="Apaf_helical"/>
</dbReference>
<dbReference type="InterPro" id="IPR027417">
    <property type="entry name" value="P-loop_NTPase"/>
</dbReference>
<feature type="domain" description="Disease resistance N-terminal" evidence="6">
    <location>
        <begin position="16"/>
        <end position="79"/>
    </location>
</feature>
<evidence type="ECO:0000256" key="1">
    <source>
        <dbReference type="ARBA" id="ARBA00022737"/>
    </source>
</evidence>
<evidence type="ECO:0000313" key="10">
    <source>
        <dbReference type="RefSeq" id="XP_016899652.2"/>
    </source>
</evidence>
<feature type="domain" description="Disease resistance protein winged helix" evidence="7">
    <location>
        <begin position="472"/>
        <end position="539"/>
    </location>
</feature>
<feature type="domain" description="NB-ARC" evidence="5">
    <location>
        <begin position="173"/>
        <end position="324"/>
    </location>
</feature>
<accession>A0A1S4DUI6</accession>
<dbReference type="GO" id="GO:0043531">
    <property type="term" value="F:ADP binding"/>
    <property type="evidence" value="ECO:0007669"/>
    <property type="project" value="InterPro"/>
</dbReference>
<keyword evidence="2" id="KW-0547">Nucleotide-binding</keyword>
<dbReference type="InParanoid" id="A0A1S4DUI6"/>
<evidence type="ECO:0000259" key="5">
    <source>
        <dbReference type="Pfam" id="PF00931"/>
    </source>
</evidence>
<keyword evidence="4" id="KW-0067">ATP-binding</keyword>
<organism evidence="9 10">
    <name type="scientific">Cucumis melo</name>
    <name type="common">Muskmelon</name>
    <dbReference type="NCBI Taxonomy" id="3656"/>
    <lineage>
        <taxon>Eukaryota</taxon>
        <taxon>Viridiplantae</taxon>
        <taxon>Streptophyta</taxon>
        <taxon>Embryophyta</taxon>
        <taxon>Tracheophyta</taxon>
        <taxon>Spermatophyta</taxon>
        <taxon>Magnoliopsida</taxon>
        <taxon>eudicotyledons</taxon>
        <taxon>Gunneridae</taxon>
        <taxon>Pentapetalae</taxon>
        <taxon>rosids</taxon>
        <taxon>fabids</taxon>
        <taxon>Cucurbitales</taxon>
        <taxon>Cucurbitaceae</taxon>
        <taxon>Benincaseae</taxon>
        <taxon>Cucumis</taxon>
    </lineage>
</organism>
<dbReference type="InterPro" id="IPR032675">
    <property type="entry name" value="LRR_dom_sf"/>
</dbReference>
<evidence type="ECO:0000256" key="3">
    <source>
        <dbReference type="ARBA" id="ARBA00022821"/>
    </source>
</evidence>
<dbReference type="Gene3D" id="3.40.50.300">
    <property type="entry name" value="P-loop containing nucleotide triphosphate hydrolases"/>
    <property type="match status" value="1"/>
</dbReference>
<feature type="domain" description="Disease resistance R13L4/SHOC-2-like LRR" evidence="8">
    <location>
        <begin position="581"/>
        <end position="782"/>
    </location>
</feature>
<dbReference type="Gene3D" id="1.20.5.4130">
    <property type="match status" value="1"/>
</dbReference>
<dbReference type="AlphaFoldDB" id="A0A1S4DUI6"/>
<reference evidence="10" key="1">
    <citation type="submission" date="2025-08" db="UniProtKB">
        <authorList>
            <consortium name="RefSeq"/>
        </authorList>
    </citation>
    <scope>IDENTIFICATION</scope>
    <source>
        <tissue evidence="10">Stem</tissue>
    </source>
</reference>
<dbReference type="Gene3D" id="1.10.10.10">
    <property type="entry name" value="Winged helix-like DNA-binding domain superfamily/Winged helix DNA-binding domain"/>
    <property type="match status" value="1"/>
</dbReference>
<evidence type="ECO:0000313" key="9">
    <source>
        <dbReference type="Proteomes" id="UP001652600"/>
    </source>
</evidence>
<dbReference type="SUPFAM" id="SSF52540">
    <property type="entry name" value="P-loop containing nucleoside triphosphate hydrolases"/>
    <property type="match status" value="2"/>
</dbReference>
<dbReference type="PANTHER" id="PTHR36766">
    <property type="entry name" value="PLANT BROAD-SPECTRUM MILDEW RESISTANCE PROTEIN RPW8"/>
    <property type="match status" value="1"/>
</dbReference>
<dbReference type="Pfam" id="PF00931">
    <property type="entry name" value="NB-ARC"/>
    <property type="match status" value="1"/>
</dbReference>